<dbReference type="Proteomes" id="UP000574390">
    <property type="component" value="Unassembled WGS sequence"/>
</dbReference>
<name>A0A7J6Q787_PEROL</name>
<gene>
    <name evidence="1" type="ORF">FOZ60_002882</name>
    <name evidence="2" type="ORF">FOZ62_022704</name>
</gene>
<dbReference type="EMBL" id="JABANP010000154">
    <property type="protein sequence ID" value="KAF4688350.1"/>
    <property type="molecule type" value="Genomic_DNA"/>
</dbReference>
<dbReference type="AlphaFoldDB" id="A0A7J6Q787"/>
<comment type="caution">
    <text evidence="2">The sequence shown here is derived from an EMBL/GenBank/DDBJ whole genome shotgun (WGS) entry which is preliminary data.</text>
</comment>
<organism evidence="2 4">
    <name type="scientific">Perkinsus olseni</name>
    <name type="common">Perkinsus atlanticus</name>
    <dbReference type="NCBI Taxonomy" id="32597"/>
    <lineage>
        <taxon>Eukaryota</taxon>
        <taxon>Sar</taxon>
        <taxon>Alveolata</taxon>
        <taxon>Perkinsozoa</taxon>
        <taxon>Perkinsea</taxon>
        <taxon>Perkinsida</taxon>
        <taxon>Perkinsidae</taxon>
        <taxon>Perkinsus</taxon>
    </lineage>
</organism>
<sequence>MNLVSGWHQTRATTVLSQMLTYTACLQSHPVVLSETQCSAVSLEAHSNRCSLPQLRELLPNYGPVSSSMRLPAMSLLITQPPDGVFATFV</sequence>
<evidence type="ECO:0000313" key="3">
    <source>
        <dbReference type="Proteomes" id="UP000541610"/>
    </source>
</evidence>
<protein>
    <submittedName>
        <fullName evidence="2">Uncharacterized protein</fullName>
    </submittedName>
</protein>
<dbReference type="Proteomes" id="UP000541610">
    <property type="component" value="Unassembled WGS sequence"/>
</dbReference>
<accession>A0A7J6Q787</accession>
<evidence type="ECO:0000313" key="1">
    <source>
        <dbReference type="EMBL" id="KAF4688350.1"/>
    </source>
</evidence>
<proteinExistence type="predicted"/>
<reference evidence="3 4" key="1">
    <citation type="submission" date="2020-04" db="EMBL/GenBank/DDBJ databases">
        <title>Perkinsus olseni comparative genomics.</title>
        <authorList>
            <person name="Bogema D.R."/>
        </authorList>
    </citation>
    <scope>NUCLEOTIDE SEQUENCE [LARGE SCALE GENOMIC DNA]</scope>
    <source>
        <strain evidence="1">00978-12</strain>
        <strain evidence="2">ATCC PRA-205</strain>
    </source>
</reference>
<evidence type="ECO:0000313" key="2">
    <source>
        <dbReference type="EMBL" id="KAF4704117.1"/>
    </source>
</evidence>
<evidence type="ECO:0000313" key="4">
    <source>
        <dbReference type="Proteomes" id="UP000574390"/>
    </source>
</evidence>
<dbReference type="EMBL" id="JABANM010031714">
    <property type="protein sequence ID" value="KAF4704117.1"/>
    <property type="molecule type" value="Genomic_DNA"/>
</dbReference>